<dbReference type="GO" id="GO:0000105">
    <property type="term" value="P:L-histidine biosynthetic process"/>
    <property type="evidence" value="ECO:0007669"/>
    <property type="project" value="UniProtKB-UniRule"/>
</dbReference>
<dbReference type="AlphaFoldDB" id="A0A2S2D0T3"/>
<reference evidence="14" key="1">
    <citation type="submission" date="2018-05" db="EMBL/GenBank/DDBJ databases">
        <title>Azospirillum thermophila sp. nov., a novel isolated from hot spring.</title>
        <authorList>
            <person name="Zhao Z."/>
        </authorList>
    </citation>
    <scope>NUCLEOTIDE SEQUENCE [LARGE SCALE GENOMIC DNA]</scope>
    <source>
        <strain evidence="14">CFH 70021</strain>
        <plasmid evidence="14">unnamed4</plasmid>
    </source>
</reference>
<comment type="subcellular location">
    <subcellularLocation>
        <location evidence="10">Cytoplasm</location>
    </subcellularLocation>
</comment>
<dbReference type="GO" id="GO:0004359">
    <property type="term" value="F:glutaminase activity"/>
    <property type="evidence" value="ECO:0007669"/>
    <property type="project" value="UniProtKB-EC"/>
</dbReference>
<keyword evidence="13" id="KW-0614">Plasmid</keyword>
<dbReference type="PROSITE" id="PS51273">
    <property type="entry name" value="GATASE_TYPE_1"/>
    <property type="match status" value="1"/>
</dbReference>
<evidence type="ECO:0000259" key="12">
    <source>
        <dbReference type="Pfam" id="PF00117"/>
    </source>
</evidence>
<evidence type="ECO:0000256" key="4">
    <source>
        <dbReference type="ARBA" id="ARBA00022801"/>
    </source>
</evidence>
<dbReference type="Proteomes" id="UP000245629">
    <property type="component" value="Plasmid unnamed4"/>
</dbReference>
<dbReference type="HAMAP" id="MF_00278">
    <property type="entry name" value="HisH"/>
    <property type="match status" value="1"/>
</dbReference>
<evidence type="ECO:0000256" key="6">
    <source>
        <dbReference type="ARBA" id="ARBA00023102"/>
    </source>
</evidence>
<comment type="catalytic activity">
    <reaction evidence="9 10">
        <text>L-glutamine + H2O = L-glutamate + NH4(+)</text>
        <dbReference type="Rhea" id="RHEA:15889"/>
        <dbReference type="ChEBI" id="CHEBI:15377"/>
        <dbReference type="ChEBI" id="CHEBI:28938"/>
        <dbReference type="ChEBI" id="CHEBI:29985"/>
        <dbReference type="ChEBI" id="CHEBI:58359"/>
        <dbReference type="EC" id="3.5.1.2"/>
    </reaction>
</comment>
<dbReference type="CDD" id="cd01748">
    <property type="entry name" value="GATase1_IGP_Synthase"/>
    <property type="match status" value="1"/>
</dbReference>
<keyword evidence="3 10" id="KW-0028">Amino-acid biosynthesis</keyword>
<evidence type="ECO:0000313" key="13">
    <source>
        <dbReference type="EMBL" id="AWK90298.1"/>
    </source>
</evidence>
<evidence type="ECO:0000256" key="1">
    <source>
        <dbReference type="ARBA" id="ARBA00005091"/>
    </source>
</evidence>
<dbReference type="PANTHER" id="PTHR42701:SF1">
    <property type="entry name" value="IMIDAZOLE GLYCEROL PHOSPHATE SYNTHASE SUBUNIT HISH"/>
    <property type="match status" value="1"/>
</dbReference>
<dbReference type="SUPFAM" id="SSF52317">
    <property type="entry name" value="Class I glutamine amidotransferase-like"/>
    <property type="match status" value="1"/>
</dbReference>
<dbReference type="GO" id="GO:0000107">
    <property type="term" value="F:imidazoleglycerol-phosphate synthase activity"/>
    <property type="evidence" value="ECO:0007669"/>
    <property type="project" value="UniProtKB-UniRule"/>
</dbReference>
<dbReference type="OrthoDB" id="9807137at2"/>
<dbReference type="InterPro" id="IPR010139">
    <property type="entry name" value="Imidazole-glycPsynth_HisH"/>
</dbReference>
<evidence type="ECO:0000256" key="5">
    <source>
        <dbReference type="ARBA" id="ARBA00022962"/>
    </source>
</evidence>
<dbReference type="PANTHER" id="PTHR42701">
    <property type="entry name" value="IMIDAZOLE GLYCEROL PHOSPHATE SYNTHASE SUBUNIT HISH"/>
    <property type="match status" value="1"/>
</dbReference>
<proteinExistence type="inferred from homology"/>
<gene>
    <name evidence="10" type="primary">hisH</name>
    <name evidence="13" type="ORF">DEW08_30060</name>
</gene>
<evidence type="ECO:0000256" key="10">
    <source>
        <dbReference type="HAMAP-Rule" id="MF_00278"/>
    </source>
</evidence>
<comment type="catalytic activity">
    <reaction evidence="8 10">
        <text>5-[(5-phospho-1-deoxy-D-ribulos-1-ylimino)methylamino]-1-(5-phospho-beta-D-ribosyl)imidazole-4-carboxamide + L-glutamine = D-erythro-1-(imidazol-4-yl)glycerol 3-phosphate + 5-amino-1-(5-phospho-beta-D-ribosyl)imidazole-4-carboxamide + L-glutamate + H(+)</text>
        <dbReference type="Rhea" id="RHEA:24793"/>
        <dbReference type="ChEBI" id="CHEBI:15378"/>
        <dbReference type="ChEBI" id="CHEBI:29985"/>
        <dbReference type="ChEBI" id="CHEBI:58278"/>
        <dbReference type="ChEBI" id="CHEBI:58359"/>
        <dbReference type="ChEBI" id="CHEBI:58475"/>
        <dbReference type="ChEBI" id="CHEBI:58525"/>
        <dbReference type="EC" id="4.3.2.10"/>
    </reaction>
</comment>
<evidence type="ECO:0000256" key="11">
    <source>
        <dbReference type="SAM" id="MobiDB-lite"/>
    </source>
</evidence>
<comment type="function">
    <text evidence="10">IGPS catalyzes the conversion of PRFAR and glutamine to IGP, AICAR and glutamate. The HisH subunit catalyzes the hydrolysis of glutamine to glutamate and ammonia as part of the synthesis of IGP and AICAR. The resulting ammonia molecule is channeled to the active site of HisF.</text>
</comment>
<organism evidence="13 14">
    <name type="scientific">Azospirillum thermophilum</name>
    <dbReference type="NCBI Taxonomy" id="2202148"/>
    <lineage>
        <taxon>Bacteria</taxon>
        <taxon>Pseudomonadati</taxon>
        <taxon>Pseudomonadota</taxon>
        <taxon>Alphaproteobacteria</taxon>
        <taxon>Rhodospirillales</taxon>
        <taxon>Azospirillaceae</taxon>
        <taxon>Azospirillum</taxon>
    </lineage>
</organism>
<dbReference type="EMBL" id="CP029359">
    <property type="protein sequence ID" value="AWK90298.1"/>
    <property type="molecule type" value="Genomic_DNA"/>
</dbReference>
<dbReference type="KEGG" id="azz:DEW08_30060"/>
<dbReference type="GO" id="GO:0016829">
    <property type="term" value="F:lyase activity"/>
    <property type="evidence" value="ECO:0007669"/>
    <property type="project" value="UniProtKB-KW"/>
</dbReference>
<keyword evidence="6 10" id="KW-0368">Histidine biosynthesis</keyword>
<feature type="region of interest" description="Disordered" evidence="11">
    <location>
        <begin position="1"/>
        <end position="28"/>
    </location>
</feature>
<keyword evidence="10" id="KW-0963">Cytoplasm</keyword>
<name>A0A2S2D0T3_9PROT</name>
<feature type="active site" evidence="10">
    <location>
        <position position="244"/>
    </location>
</feature>
<dbReference type="InterPro" id="IPR017926">
    <property type="entry name" value="GATASE"/>
</dbReference>
<dbReference type="Gene3D" id="3.40.50.880">
    <property type="match status" value="1"/>
</dbReference>
<evidence type="ECO:0000256" key="2">
    <source>
        <dbReference type="ARBA" id="ARBA00011152"/>
    </source>
</evidence>
<geneLocation type="plasmid" evidence="13 14">
    <name>unnamed4</name>
</geneLocation>
<dbReference type="GO" id="GO:0005737">
    <property type="term" value="C:cytoplasm"/>
    <property type="evidence" value="ECO:0007669"/>
    <property type="project" value="UniProtKB-SubCell"/>
</dbReference>
<evidence type="ECO:0000256" key="9">
    <source>
        <dbReference type="ARBA" id="ARBA00049534"/>
    </source>
</evidence>
<sequence length="264" mass="28566">MRDRDGEAGHGRGRNSGASGRNRRDRSHHCVEHPMTAARSSLPIVIVDYGLGNLFNLERAFLDQGAAEVLVSGDPAEIAAAQAIVLPGVGAFKSGMRRLEESGLASVLRDAASKTPMLGICLGMQLLLDASEEDGHWPGLGIVPGRVRRIEPEASGDAATTKAHLKVPHMGWNAIEPPDGRTDDPWAETLLEKVPPGSLMYFLHSYVVEPEAPASALAITRYGRDRFCSVLRQDRVMGCQFHPERSGSTGRAIIRSFLNLAQRT</sequence>
<keyword evidence="4 10" id="KW-0378">Hydrolase</keyword>
<evidence type="ECO:0000256" key="8">
    <source>
        <dbReference type="ARBA" id="ARBA00047838"/>
    </source>
</evidence>
<dbReference type="Pfam" id="PF00117">
    <property type="entry name" value="GATase"/>
    <property type="match status" value="1"/>
</dbReference>
<dbReference type="InterPro" id="IPR029062">
    <property type="entry name" value="Class_I_gatase-like"/>
</dbReference>
<keyword evidence="7 10" id="KW-0456">Lyase</keyword>
<evidence type="ECO:0000256" key="7">
    <source>
        <dbReference type="ARBA" id="ARBA00023239"/>
    </source>
</evidence>
<dbReference type="UniPathway" id="UPA00031">
    <property type="reaction ID" value="UER00010"/>
</dbReference>
<comment type="subunit">
    <text evidence="2 10">Heterodimer of HisH and HisF.</text>
</comment>
<comment type="pathway">
    <text evidence="1 10">Amino-acid biosynthesis; L-histidine biosynthesis; L-histidine from 5-phospho-alpha-D-ribose 1-diphosphate: step 5/9.</text>
</comment>
<feature type="compositionally biased region" description="Basic and acidic residues" evidence="11">
    <location>
        <begin position="1"/>
        <end position="10"/>
    </location>
</feature>
<keyword evidence="14" id="KW-1185">Reference proteome</keyword>
<protein>
    <recommendedName>
        <fullName evidence="10">Imidazole glycerol phosphate synthase subunit HisH</fullName>
        <ecNumber evidence="10">4.3.2.10</ecNumber>
    </recommendedName>
    <alternativeName>
        <fullName evidence="10">IGP synthase glutaminase subunit</fullName>
        <ecNumber evidence="10">3.5.1.2</ecNumber>
    </alternativeName>
    <alternativeName>
        <fullName evidence="10">IGP synthase subunit HisH</fullName>
    </alternativeName>
    <alternativeName>
        <fullName evidence="10">ImGP synthase subunit HisH</fullName>
        <shortName evidence="10">IGPS subunit HisH</shortName>
    </alternativeName>
</protein>
<dbReference type="EC" id="4.3.2.10" evidence="10"/>
<feature type="domain" description="Glutamine amidotransferase" evidence="12">
    <location>
        <begin position="45"/>
        <end position="257"/>
    </location>
</feature>
<keyword evidence="5 10" id="KW-0315">Glutamine amidotransferase</keyword>
<accession>A0A2S2D0T3</accession>
<evidence type="ECO:0000313" key="14">
    <source>
        <dbReference type="Proteomes" id="UP000245629"/>
    </source>
</evidence>
<feature type="active site" evidence="10">
    <location>
        <position position="242"/>
    </location>
</feature>
<dbReference type="EC" id="3.5.1.2" evidence="10"/>
<feature type="active site" description="Nucleophile" evidence="10">
    <location>
        <position position="121"/>
    </location>
</feature>
<dbReference type="NCBIfam" id="TIGR01855">
    <property type="entry name" value="IMP_synth_hisH"/>
    <property type="match status" value="1"/>
</dbReference>
<evidence type="ECO:0000256" key="3">
    <source>
        <dbReference type="ARBA" id="ARBA00022605"/>
    </source>
</evidence>